<dbReference type="NCBIfam" id="TIGR03687">
    <property type="entry name" value="pupylate_cterm"/>
    <property type="match status" value="1"/>
</dbReference>
<comment type="similarity">
    <text evidence="2">Belongs to the prokaryotic ubiquitin-like protein family.</text>
</comment>
<evidence type="ECO:0000256" key="5">
    <source>
        <dbReference type="SAM" id="MobiDB-lite"/>
    </source>
</evidence>
<dbReference type="RefSeq" id="WP_249738187.1">
    <property type="nucleotide sequence ID" value="NZ_JAKNCJ010000008.1"/>
</dbReference>
<evidence type="ECO:0000256" key="4">
    <source>
        <dbReference type="ARBA" id="ARBA00032321"/>
    </source>
</evidence>
<evidence type="ECO:0000256" key="3">
    <source>
        <dbReference type="ARBA" id="ARBA00016748"/>
    </source>
</evidence>
<reference evidence="6" key="1">
    <citation type="submission" date="2022-02" db="EMBL/GenBank/DDBJ databases">
        <authorList>
            <person name="Lee M."/>
            <person name="Kim S.-J."/>
            <person name="Jung M.-Y."/>
        </authorList>
    </citation>
    <scope>NUCLEOTIDE SEQUENCE</scope>
    <source>
        <strain evidence="6">JHP9</strain>
    </source>
</reference>
<dbReference type="Pfam" id="PF05639">
    <property type="entry name" value="Pup"/>
    <property type="match status" value="1"/>
</dbReference>
<dbReference type="Proteomes" id="UP001203761">
    <property type="component" value="Unassembled WGS sequence"/>
</dbReference>
<evidence type="ECO:0000256" key="2">
    <source>
        <dbReference type="ARBA" id="ARBA00010616"/>
    </source>
</evidence>
<keyword evidence="7" id="KW-1185">Reference proteome</keyword>
<name>A0ABT0R2I2_9MICO</name>
<protein>
    <recommendedName>
        <fullName evidence="3">Prokaryotic ubiquitin-like protein Pup</fullName>
    </recommendedName>
    <alternativeName>
        <fullName evidence="4">Bacterial ubiquitin-like modifier</fullName>
    </alternativeName>
</protein>
<feature type="region of interest" description="Disordered" evidence="5">
    <location>
        <begin position="1"/>
        <end position="31"/>
    </location>
</feature>
<evidence type="ECO:0000313" key="6">
    <source>
        <dbReference type="EMBL" id="MCL6424106.1"/>
    </source>
</evidence>
<evidence type="ECO:0000313" key="7">
    <source>
        <dbReference type="Proteomes" id="UP001203761"/>
    </source>
</evidence>
<feature type="compositionally biased region" description="Polar residues" evidence="5">
    <location>
        <begin position="21"/>
        <end position="31"/>
    </location>
</feature>
<proteinExistence type="inferred from homology"/>
<gene>
    <name evidence="6" type="ORF">Bequi_12085</name>
</gene>
<evidence type="ECO:0000256" key="1">
    <source>
        <dbReference type="ARBA" id="ARBA00004707"/>
    </source>
</evidence>
<dbReference type="InterPro" id="IPR008515">
    <property type="entry name" value="Ubiquitin-like_Pup"/>
</dbReference>
<comment type="caution">
    <text evidence="6">The sequence shown here is derived from an EMBL/GenBank/DDBJ whole genome shotgun (WGS) entry which is preliminary data.</text>
</comment>
<sequence>MSQQSIYGSGPAEDSGDLEQSAGSGQVSASVQGADDILEEIDLVLEENSEAFVRSFVQKGGQ</sequence>
<comment type="pathway">
    <text evidence="1">Protein degradation; proteasomal Pup-dependent pathway.</text>
</comment>
<dbReference type="EMBL" id="JAKNCJ010000008">
    <property type="protein sequence ID" value="MCL6424106.1"/>
    <property type="molecule type" value="Genomic_DNA"/>
</dbReference>
<organism evidence="6 7">
    <name type="scientific">Brachybacterium equifaecis</name>
    <dbReference type="NCBI Taxonomy" id="2910770"/>
    <lineage>
        <taxon>Bacteria</taxon>
        <taxon>Bacillati</taxon>
        <taxon>Actinomycetota</taxon>
        <taxon>Actinomycetes</taxon>
        <taxon>Micrococcales</taxon>
        <taxon>Dermabacteraceae</taxon>
        <taxon>Brachybacterium</taxon>
    </lineage>
</organism>
<accession>A0ABT0R2I2</accession>